<comment type="similarity">
    <text evidence="1">Belongs to the short-chain dehydrogenases/reductases (SDR) family.</text>
</comment>
<dbReference type="GO" id="GO:0016491">
    <property type="term" value="F:oxidoreductase activity"/>
    <property type="evidence" value="ECO:0007669"/>
    <property type="project" value="UniProtKB-KW"/>
</dbReference>
<dbReference type="OrthoDB" id="9806974at2"/>
<keyword evidence="2 5" id="KW-0560">Oxidoreductase</keyword>
<reference evidence="6" key="1">
    <citation type="submission" date="2018-07" db="EMBL/GenBank/DDBJ databases">
        <authorList>
            <person name="Kim H."/>
        </authorList>
    </citation>
    <scope>NUCLEOTIDE SEQUENCE [LARGE SCALE GENOMIC DNA]</scope>
    <source>
        <strain evidence="6">F02</strain>
    </source>
</reference>
<accession>A0A345DCA5</accession>
<dbReference type="InterPro" id="IPR057326">
    <property type="entry name" value="KR_dom"/>
</dbReference>
<feature type="domain" description="Ketoreductase" evidence="4">
    <location>
        <begin position="7"/>
        <end position="185"/>
    </location>
</feature>
<dbReference type="RefSeq" id="WP_114563120.1">
    <property type="nucleotide sequence ID" value="NZ_CP031124.1"/>
</dbReference>
<dbReference type="InterPro" id="IPR020904">
    <property type="entry name" value="Sc_DH/Rdtase_CS"/>
</dbReference>
<dbReference type="InterPro" id="IPR002347">
    <property type="entry name" value="SDR_fam"/>
</dbReference>
<organism evidence="5 6">
    <name type="scientific">Ephemeroptericola cinctiostellae</name>
    <dbReference type="NCBI Taxonomy" id="2268024"/>
    <lineage>
        <taxon>Bacteria</taxon>
        <taxon>Pseudomonadati</taxon>
        <taxon>Pseudomonadota</taxon>
        <taxon>Betaproteobacteria</taxon>
        <taxon>Burkholderiales</taxon>
        <taxon>Burkholderiaceae</taxon>
        <taxon>Ephemeroptericola</taxon>
    </lineage>
</organism>
<protein>
    <submittedName>
        <fullName evidence="5">Ketoacyl reductase</fullName>
        <ecNumber evidence="5">1.3.1.-</ecNumber>
    </submittedName>
</protein>
<sequence length="260" mass="26890">MNNKEQKVALVMGAASGIGAATAERLIADGYKVVIAGLPADALQLTAERLNVTGFVCNVCDQNQVESVVHDVLTHCGSIDVLVNAAGILVNDAVADIEDDVWQRQMDINLMGAMRVMRAVLPVMVQQRNGSVVNIASVAAFNAGADIASYAASKAGLVALTRSAASKYGGHGVRVNAVCPGWVDTPMSRKEMADLAVEFECTVPDAVERTVARVALGRMASPFEVAAVCSFLAGSDASFVTGAAIVVDGGARVPASARSN</sequence>
<keyword evidence="6" id="KW-1185">Reference proteome</keyword>
<dbReference type="PANTHER" id="PTHR24321">
    <property type="entry name" value="DEHYDROGENASES, SHORT CHAIN"/>
    <property type="match status" value="1"/>
</dbReference>
<dbReference type="Proteomes" id="UP000252182">
    <property type="component" value="Chromosome"/>
</dbReference>
<dbReference type="AlphaFoldDB" id="A0A345DCA5"/>
<dbReference type="Gene3D" id="3.40.50.720">
    <property type="entry name" value="NAD(P)-binding Rossmann-like Domain"/>
    <property type="match status" value="1"/>
</dbReference>
<evidence type="ECO:0000256" key="1">
    <source>
        <dbReference type="ARBA" id="ARBA00006484"/>
    </source>
</evidence>
<evidence type="ECO:0000313" key="5">
    <source>
        <dbReference type="EMBL" id="AXF85993.1"/>
    </source>
</evidence>
<dbReference type="SUPFAM" id="SSF51735">
    <property type="entry name" value="NAD(P)-binding Rossmann-fold domains"/>
    <property type="match status" value="1"/>
</dbReference>
<dbReference type="PRINTS" id="PR00081">
    <property type="entry name" value="GDHRDH"/>
</dbReference>
<evidence type="ECO:0000313" key="6">
    <source>
        <dbReference type="Proteomes" id="UP000252182"/>
    </source>
</evidence>
<dbReference type="PRINTS" id="PR00080">
    <property type="entry name" value="SDRFAMILY"/>
</dbReference>
<dbReference type="EC" id="1.3.1.-" evidence="5"/>
<dbReference type="PANTHER" id="PTHR24321:SF8">
    <property type="entry name" value="ESTRADIOL 17-BETA-DEHYDROGENASE 8-RELATED"/>
    <property type="match status" value="1"/>
</dbReference>
<dbReference type="FunFam" id="3.40.50.720:FF:000084">
    <property type="entry name" value="Short-chain dehydrogenase reductase"/>
    <property type="match status" value="1"/>
</dbReference>
<evidence type="ECO:0000259" key="4">
    <source>
        <dbReference type="SMART" id="SM00822"/>
    </source>
</evidence>
<evidence type="ECO:0000256" key="3">
    <source>
        <dbReference type="ARBA" id="ARBA00023027"/>
    </source>
</evidence>
<dbReference type="InterPro" id="IPR036291">
    <property type="entry name" value="NAD(P)-bd_dom_sf"/>
</dbReference>
<dbReference type="KEGG" id="hyf:DTO96_101733"/>
<dbReference type="Pfam" id="PF13561">
    <property type="entry name" value="adh_short_C2"/>
    <property type="match status" value="1"/>
</dbReference>
<evidence type="ECO:0000256" key="2">
    <source>
        <dbReference type="ARBA" id="ARBA00023002"/>
    </source>
</evidence>
<gene>
    <name evidence="5" type="primary">actIII</name>
    <name evidence="5" type="ORF">DTO96_101733</name>
</gene>
<dbReference type="EMBL" id="CP031124">
    <property type="protein sequence ID" value="AXF85993.1"/>
    <property type="molecule type" value="Genomic_DNA"/>
</dbReference>
<proteinExistence type="inferred from homology"/>
<dbReference type="SMART" id="SM00822">
    <property type="entry name" value="PKS_KR"/>
    <property type="match status" value="1"/>
</dbReference>
<keyword evidence="3" id="KW-0520">NAD</keyword>
<dbReference type="CDD" id="cd05233">
    <property type="entry name" value="SDR_c"/>
    <property type="match status" value="1"/>
</dbReference>
<name>A0A345DCA5_9BURK</name>
<dbReference type="PROSITE" id="PS00061">
    <property type="entry name" value="ADH_SHORT"/>
    <property type="match status" value="1"/>
</dbReference>